<gene>
    <name evidence="2" type="ORF">M6B38_134175</name>
</gene>
<keyword evidence="3" id="KW-1185">Reference proteome</keyword>
<dbReference type="GO" id="GO:0016301">
    <property type="term" value="F:kinase activity"/>
    <property type="evidence" value="ECO:0007669"/>
    <property type="project" value="UniProtKB-KW"/>
</dbReference>
<reference evidence="2" key="1">
    <citation type="journal article" date="2023" name="GigaByte">
        <title>Genome assembly of the bearded iris, Iris pallida Lam.</title>
        <authorList>
            <person name="Bruccoleri R.E."/>
            <person name="Oakeley E.J."/>
            <person name="Faust A.M.E."/>
            <person name="Altorfer M."/>
            <person name="Dessus-Babus S."/>
            <person name="Burckhardt D."/>
            <person name="Oertli M."/>
            <person name="Naumann U."/>
            <person name="Petersen F."/>
            <person name="Wong J."/>
        </authorList>
    </citation>
    <scope>NUCLEOTIDE SEQUENCE</scope>
    <source>
        <strain evidence="2">GSM-AAB239-AS_SAM_17_03QT</strain>
    </source>
</reference>
<proteinExistence type="predicted"/>
<keyword evidence="2" id="KW-0808">Transferase</keyword>
<evidence type="ECO:0000313" key="3">
    <source>
        <dbReference type="Proteomes" id="UP001140949"/>
    </source>
</evidence>
<name>A0AAX6FGT5_IRIPA</name>
<evidence type="ECO:0000313" key="2">
    <source>
        <dbReference type="EMBL" id="KAJ6815626.1"/>
    </source>
</evidence>
<feature type="compositionally biased region" description="Polar residues" evidence="1">
    <location>
        <begin position="47"/>
        <end position="63"/>
    </location>
</feature>
<sequence length="63" mass="6585">MACIPPDQSFVRPPPYWRCSTPVTPSETLSAAELSEPRAGPIPAPTTPASISSGSVRASRFSA</sequence>
<keyword evidence="2" id="KW-0675">Receptor</keyword>
<reference evidence="2" key="2">
    <citation type="submission" date="2023-04" db="EMBL/GenBank/DDBJ databases">
        <authorList>
            <person name="Bruccoleri R.E."/>
            <person name="Oakeley E.J."/>
            <person name="Faust A.-M."/>
            <person name="Dessus-Babus S."/>
            <person name="Altorfer M."/>
            <person name="Burckhardt D."/>
            <person name="Oertli M."/>
            <person name="Naumann U."/>
            <person name="Petersen F."/>
            <person name="Wong J."/>
        </authorList>
    </citation>
    <scope>NUCLEOTIDE SEQUENCE</scope>
    <source>
        <strain evidence="2">GSM-AAB239-AS_SAM_17_03QT</strain>
        <tissue evidence="2">Leaf</tissue>
    </source>
</reference>
<dbReference type="Proteomes" id="UP001140949">
    <property type="component" value="Unassembled WGS sequence"/>
</dbReference>
<accession>A0AAX6FGT5</accession>
<keyword evidence="2" id="KW-0418">Kinase</keyword>
<feature type="region of interest" description="Disordered" evidence="1">
    <location>
        <begin position="21"/>
        <end position="63"/>
    </location>
</feature>
<organism evidence="2 3">
    <name type="scientific">Iris pallida</name>
    <name type="common">Sweet iris</name>
    <dbReference type="NCBI Taxonomy" id="29817"/>
    <lineage>
        <taxon>Eukaryota</taxon>
        <taxon>Viridiplantae</taxon>
        <taxon>Streptophyta</taxon>
        <taxon>Embryophyta</taxon>
        <taxon>Tracheophyta</taxon>
        <taxon>Spermatophyta</taxon>
        <taxon>Magnoliopsida</taxon>
        <taxon>Liliopsida</taxon>
        <taxon>Asparagales</taxon>
        <taxon>Iridaceae</taxon>
        <taxon>Iridoideae</taxon>
        <taxon>Irideae</taxon>
        <taxon>Iris</taxon>
    </lineage>
</organism>
<comment type="caution">
    <text evidence="2">The sequence shown here is derived from an EMBL/GenBank/DDBJ whole genome shotgun (WGS) entry which is preliminary data.</text>
</comment>
<evidence type="ECO:0000256" key="1">
    <source>
        <dbReference type="SAM" id="MobiDB-lite"/>
    </source>
</evidence>
<protein>
    <submittedName>
        <fullName evidence="2">Proline-rich receptor-like protein kinase PERK8</fullName>
    </submittedName>
</protein>
<dbReference type="AlphaFoldDB" id="A0AAX6FGT5"/>
<dbReference type="EMBL" id="JANAVB010028818">
    <property type="protein sequence ID" value="KAJ6815626.1"/>
    <property type="molecule type" value="Genomic_DNA"/>
</dbReference>